<dbReference type="InterPro" id="IPR002591">
    <property type="entry name" value="Phosphodiest/P_Trfase"/>
</dbReference>
<dbReference type="RefSeq" id="WP_066212124.1">
    <property type="nucleotide sequence ID" value="NZ_FNSN01000003.1"/>
</dbReference>
<name>A0A1H4PAV6_9MICC</name>
<proteinExistence type="predicted"/>
<dbReference type="Proteomes" id="UP000182652">
    <property type="component" value="Unassembled WGS sequence"/>
</dbReference>
<dbReference type="PANTHER" id="PTHR10151:SF120">
    <property type="entry name" value="BIS(5'-ADENOSYL)-TRIPHOSPHATASE"/>
    <property type="match status" value="1"/>
</dbReference>
<dbReference type="STRING" id="156980.SAMN04489745_1926"/>
<dbReference type="Gene3D" id="3.40.720.10">
    <property type="entry name" value="Alkaline Phosphatase, subunit A"/>
    <property type="match status" value="1"/>
</dbReference>
<sequence>MPAAKKQHILVIGVDGCRHDSLLKANTPHLDALAGQGFLAPVRVDDRNPTISGPVWSTVASGVYSDLHGIRDNQLAGHRLGEYPDFLSRVREQVPGATTFAAAAWGPLVTESAGGPVFAPGGYRPGLPVDSEEGELDVIEVMDEAVTSRVARTLLHDAPTVTFAYLLLVDMVGHHEGVTPRYQEAIERCDEQIGVMLAAIEQRPSRSEEDWTVIVLTDHGHRDAGHHGGDSDEERTAWMCAAGPGLGGPGQRADVDHADVHPHILSLLGIEPEPSWGLVGSPLG</sequence>
<dbReference type="Pfam" id="PF01663">
    <property type="entry name" value="Phosphodiest"/>
    <property type="match status" value="1"/>
</dbReference>
<accession>A0A1H4PAV6</accession>
<dbReference type="GO" id="GO:0016787">
    <property type="term" value="F:hydrolase activity"/>
    <property type="evidence" value="ECO:0007669"/>
    <property type="project" value="UniProtKB-ARBA"/>
</dbReference>
<gene>
    <name evidence="1" type="ORF">SAMN04489745_1926</name>
</gene>
<reference evidence="1 2" key="1">
    <citation type="submission" date="2016-10" db="EMBL/GenBank/DDBJ databases">
        <authorList>
            <person name="de Groot N.N."/>
        </authorList>
    </citation>
    <scope>NUCLEOTIDE SEQUENCE [LARGE SCALE GENOMIC DNA]</scope>
    <source>
        <strain evidence="1 2">DSM 10495</strain>
    </source>
</reference>
<organism evidence="1 2">
    <name type="scientific">Arthrobacter woluwensis</name>
    <dbReference type="NCBI Taxonomy" id="156980"/>
    <lineage>
        <taxon>Bacteria</taxon>
        <taxon>Bacillati</taxon>
        <taxon>Actinomycetota</taxon>
        <taxon>Actinomycetes</taxon>
        <taxon>Micrococcales</taxon>
        <taxon>Micrococcaceae</taxon>
        <taxon>Arthrobacter</taxon>
    </lineage>
</organism>
<dbReference type="AlphaFoldDB" id="A0A1H4PAV6"/>
<dbReference type="InterPro" id="IPR017850">
    <property type="entry name" value="Alkaline_phosphatase_core_sf"/>
</dbReference>
<keyword evidence="2" id="KW-1185">Reference proteome</keyword>
<dbReference type="SUPFAM" id="SSF53649">
    <property type="entry name" value="Alkaline phosphatase-like"/>
    <property type="match status" value="1"/>
</dbReference>
<evidence type="ECO:0000313" key="2">
    <source>
        <dbReference type="Proteomes" id="UP000182652"/>
    </source>
</evidence>
<dbReference type="EMBL" id="FNSN01000003">
    <property type="protein sequence ID" value="SEC04561.1"/>
    <property type="molecule type" value="Genomic_DNA"/>
</dbReference>
<evidence type="ECO:0000313" key="1">
    <source>
        <dbReference type="EMBL" id="SEC04561.1"/>
    </source>
</evidence>
<dbReference type="PANTHER" id="PTHR10151">
    <property type="entry name" value="ECTONUCLEOTIDE PYROPHOSPHATASE/PHOSPHODIESTERASE"/>
    <property type="match status" value="1"/>
</dbReference>
<protein>
    <submittedName>
        <fullName evidence="1">Type I phosphodiesterase / nucleotide pyrophosphatase</fullName>
    </submittedName>
</protein>